<evidence type="ECO:0000313" key="4">
    <source>
        <dbReference type="Proteomes" id="UP000002431"/>
    </source>
</evidence>
<organism evidence="3 4">
    <name type="scientific">Deinococcus geothermalis (strain DSM 11300 / CIP 105573 / AG-3a)</name>
    <dbReference type="NCBI Taxonomy" id="319795"/>
    <lineage>
        <taxon>Bacteria</taxon>
        <taxon>Thermotogati</taxon>
        <taxon>Deinococcota</taxon>
        <taxon>Deinococci</taxon>
        <taxon>Deinococcales</taxon>
        <taxon>Deinococcaceae</taxon>
        <taxon>Deinococcus</taxon>
    </lineage>
</organism>
<feature type="transmembrane region" description="Helical" evidence="1">
    <location>
        <begin position="95"/>
        <end position="114"/>
    </location>
</feature>
<dbReference type="EMBL" id="CP000359">
    <property type="protein sequence ID" value="ABF45099.1"/>
    <property type="molecule type" value="Genomic_DNA"/>
</dbReference>
<dbReference type="SUPFAM" id="SSF55073">
    <property type="entry name" value="Nucleotide cyclase"/>
    <property type="match status" value="1"/>
</dbReference>
<dbReference type="PROSITE" id="PS50887">
    <property type="entry name" value="GGDEF"/>
    <property type="match status" value="1"/>
</dbReference>
<feature type="transmembrane region" description="Helical" evidence="1">
    <location>
        <begin position="148"/>
        <end position="166"/>
    </location>
</feature>
<dbReference type="InterPro" id="IPR050469">
    <property type="entry name" value="Diguanylate_Cyclase"/>
</dbReference>
<dbReference type="CDD" id="cd01949">
    <property type="entry name" value="GGDEF"/>
    <property type="match status" value="1"/>
</dbReference>
<name>Q1J085_DEIGD</name>
<dbReference type="AlphaFoldDB" id="Q1J085"/>
<dbReference type="STRING" id="319795.Dgeo_0797"/>
<evidence type="ECO:0000259" key="2">
    <source>
        <dbReference type="PROSITE" id="PS50887"/>
    </source>
</evidence>
<feature type="transmembrane region" description="Helical" evidence="1">
    <location>
        <begin position="63"/>
        <end position="83"/>
    </location>
</feature>
<dbReference type="HOGENOM" id="CLU_000445_11_1_0"/>
<dbReference type="InterPro" id="IPR043128">
    <property type="entry name" value="Rev_trsase/Diguanyl_cyclase"/>
</dbReference>
<evidence type="ECO:0000256" key="1">
    <source>
        <dbReference type="SAM" id="Phobius"/>
    </source>
</evidence>
<keyword evidence="1" id="KW-0472">Membrane</keyword>
<dbReference type="SMART" id="SM00267">
    <property type="entry name" value="GGDEF"/>
    <property type="match status" value="1"/>
</dbReference>
<gene>
    <name evidence="3" type="ordered locus">Dgeo_0797</name>
</gene>
<accession>Q1J085</accession>
<dbReference type="RefSeq" id="WP_011529940.1">
    <property type="nucleotide sequence ID" value="NC_008025.1"/>
</dbReference>
<dbReference type="Pfam" id="PF00990">
    <property type="entry name" value="GGDEF"/>
    <property type="match status" value="1"/>
</dbReference>
<dbReference type="PANTHER" id="PTHR45138">
    <property type="entry name" value="REGULATORY COMPONENTS OF SENSORY TRANSDUCTION SYSTEM"/>
    <property type="match status" value="1"/>
</dbReference>
<protein>
    <submittedName>
        <fullName evidence="3">Diguanylate cyclase</fullName>
    </submittedName>
</protein>
<dbReference type="GO" id="GO:0052621">
    <property type="term" value="F:diguanylate cyclase activity"/>
    <property type="evidence" value="ECO:0007669"/>
    <property type="project" value="TreeGrafter"/>
</dbReference>
<feature type="transmembrane region" description="Helical" evidence="1">
    <location>
        <begin position="172"/>
        <end position="197"/>
    </location>
</feature>
<dbReference type="InterPro" id="IPR029787">
    <property type="entry name" value="Nucleotide_cyclase"/>
</dbReference>
<feature type="domain" description="GGDEF" evidence="2">
    <location>
        <begin position="244"/>
        <end position="373"/>
    </location>
</feature>
<dbReference type="InterPro" id="IPR000160">
    <property type="entry name" value="GGDEF_dom"/>
</dbReference>
<dbReference type="KEGG" id="dge:Dgeo_0797"/>
<sequence>MTPPKDQRRQRRHAPLPRSLLPPDPLVVWRARRRSIYLGASALGLVVLLITGWLELARPSPNVLLLGVYGMLASMCAWVMAWLLSGRDVRTAERVVLGCNVVAVLGQFYVAPLSSSQDPALVLFSAHGMLLALSIVAHLMFPLRQAGALSLACYLVGVLLSCLALMQRGGDAITWLLLRVHLSSGPLLLLILVLAWYRSRFWNEYTGRLLLERQARTDPLTGLPNRRVLYQEIEQLLLDLGRGSPGGVILLDLDHFKAINDTHGHPTGDDVLVQTGQLLRLDLRSEDILGRWGGEEFMVVLPATPAEGIGLVAERLRARLQNTPHPVAGIVTASFGVAAARPGDTFGELTTRADGALYRAKQGGRNRVVQAAEAAIHPDGVARLT</sequence>
<evidence type="ECO:0000313" key="3">
    <source>
        <dbReference type="EMBL" id="ABF45099.1"/>
    </source>
</evidence>
<keyword evidence="4" id="KW-1185">Reference proteome</keyword>
<dbReference type="GO" id="GO:0043709">
    <property type="term" value="P:cell adhesion involved in single-species biofilm formation"/>
    <property type="evidence" value="ECO:0007669"/>
    <property type="project" value="TreeGrafter"/>
</dbReference>
<dbReference type="GO" id="GO:0005886">
    <property type="term" value="C:plasma membrane"/>
    <property type="evidence" value="ECO:0007669"/>
    <property type="project" value="TreeGrafter"/>
</dbReference>
<dbReference type="Gene3D" id="3.30.70.270">
    <property type="match status" value="1"/>
</dbReference>
<dbReference type="eggNOG" id="COG3706">
    <property type="taxonomic scope" value="Bacteria"/>
</dbReference>
<keyword evidence="1" id="KW-0812">Transmembrane</keyword>
<dbReference type="PANTHER" id="PTHR45138:SF9">
    <property type="entry name" value="DIGUANYLATE CYCLASE DGCM-RELATED"/>
    <property type="match status" value="1"/>
</dbReference>
<dbReference type="Proteomes" id="UP000002431">
    <property type="component" value="Chromosome"/>
</dbReference>
<feature type="transmembrane region" description="Helical" evidence="1">
    <location>
        <begin position="36"/>
        <end position="57"/>
    </location>
</feature>
<dbReference type="FunFam" id="3.30.70.270:FF:000001">
    <property type="entry name" value="Diguanylate cyclase domain protein"/>
    <property type="match status" value="1"/>
</dbReference>
<dbReference type="GO" id="GO:1902201">
    <property type="term" value="P:negative regulation of bacterial-type flagellum-dependent cell motility"/>
    <property type="evidence" value="ECO:0007669"/>
    <property type="project" value="TreeGrafter"/>
</dbReference>
<proteinExistence type="predicted"/>
<dbReference type="NCBIfam" id="TIGR00254">
    <property type="entry name" value="GGDEF"/>
    <property type="match status" value="1"/>
</dbReference>
<keyword evidence="1" id="KW-1133">Transmembrane helix</keyword>
<reference evidence="3" key="1">
    <citation type="submission" date="2006-04" db="EMBL/GenBank/DDBJ databases">
        <title>Complete sequence of chromosome of Deinococcus geothermalis DSM 11300.</title>
        <authorList>
            <consortium name="US DOE Joint Genome Institute"/>
            <person name="Copeland A."/>
            <person name="Lucas S."/>
            <person name="Lapidus A."/>
            <person name="Barry K."/>
            <person name="Detter J.C."/>
            <person name="Glavina del Rio T."/>
            <person name="Hammon N."/>
            <person name="Israni S."/>
            <person name="Dalin E."/>
            <person name="Tice H."/>
            <person name="Pitluck S."/>
            <person name="Brettin T."/>
            <person name="Bruce D."/>
            <person name="Han C."/>
            <person name="Tapia R."/>
            <person name="Saunders E."/>
            <person name="Gilna P."/>
            <person name="Schmutz J."/>
            <person name="Larimer F."/>
            <person name="Land M."/>
            <person name="Hauser L."/>
            <person name="Kyrpides N."/>
            <person name="Kim E."/>
            <person name="Daly M.J."/>
            <person name="Fredrickson J.K."/>
            <person name="Makarova K.S."/>
            <person name="Gaidamakova E.K."/>
            <person name="Zhai M."/>
            <person name="Richardson P."/>
        </authorList>
    </citation>
    <scope>NUCLEOTIDE SEQUENCE</scope>
    <source>
        <strain evidence="3">DSM 11300</strain>
    </source>
</reference>
<feature type="transmembrane region" description="Helical" evidence="1">
    <location>
        <begin position="120"/>
        <end position="141"/>
    </location>
</feature>